<reference evidence="3" key="3">
    <citation type="submission" date="2025-09" db="UniProtKB">
        <authorList>
            <consortium name="Ensembl"/>
        </authorList>
    </citation>
    <scope>IDENTIFICATION</scope>
</reference>
<dbReference type="Proteomes" id="UP000018468">
    <property type="component" value="Unassembled WGS sequence"/>
</dbReference>
<dbReference type="PANTHER" id="PTHR46486">
    <property type="entry name" value="CCHC-TYPE DOMAIN-CONTAINING PROTEIN"/>
    <property type="match status" value="1"/>
</dbReference>
<dbReference type="InterPro" id="IPR036875">
    <property type="entry name" value="Znf_CCHC_sf"/>
</dbReference>
<dbReference type="GeneTree" id="ENSGT00530000063983"/>
<dbReference type="eggNOG" id="KOG4400">
    <property type="taxonomic scope" value="Eukaryota"/>
</dbReference>
<evidence type="ECO:0000259" key="2">
    <source>
        <dbReference type="SMART" id="SM00343"/>
    </source>
</evidence>
<feature type="compositionally biased region" description="Basic and acidic residues" evidence="1">
    <location>
        <begin position="24"/>
        <end position="38"/>
    </location>
</feature>
<dbReference type="InterPro" id="IPR057810">
    <property type="entry name" value="RBD_ZCCHC3_1st"/>
</dbReference>
<dbReference type="GO" id="GO:0008270">
    <property type="term" value="F:zinc ion binding"/>
    <property type="evidence" value="ECO:0007669"/>
    <property type="project" value="InterPro"/>
</dbReference>
<reference evidence="3" key="2">
    <citation type="submission" date="2025-08" db="UniProtKB">
        <authorList>
            <consortium name="Ensembl"/>
        </authorList>
    </citation>
    <scope>IDENTIFICATION</scope>
</reference>
<feature type="domain" description="CCHC-type" evidence="2">
    <location>
        <begin position="334"/>
        <end position="351"/>
    </location>
</feature>
<dbReference type="OMA" id="VAHYVEP"/>
<feature type="region of interest" description="Disordered" evidence="1">
    <location>
        <begin position="1"/>
        <end position="119"/>
    </location>
</feature>
<evidence type="ECO:0000313" key="3">
    <source>
        <dbReference type="Ensembl" id="ENSLOCP00000000465.1"/>
    </source>
</evidence>
<organism evidence="3 4">
    <name type="scientific">Lepisosteus oculatus</name>
    <name type="common">Spotted gar</name>
    <dbReference type="NCBI Taxonomy" id="7918"/>
    <lineage>
        <taxon>Eukaryota</taxon>
        <taxon>Metazoa</taxon>
        <taxon>Chordata</taxon>
        <taxon>Craniata</taxon>
        <taxon>Vertebrata</taxon>
        <taxon>Euteleostomi</taxon>
        <taxon>Actinopterygii</taxon>
        <taxon>Neopterygii</taxon>
        <taxon>Holostei</taxon>
        <taxon>Semionotiformes</taxon>
        <taxon>Lepisosteidae</taxon>
        <taxon>Lepisosteus</taxon>
    </lineage>
</organism>
<feature type="compositionally biased region" description="Basic and acidic residues" evidence="1">
    <location>
        <begin position="49"/>
        <end position="63"/>
    </location>
</feature>
<accession>W5LWF8</accession>
<dbReference type="PANTHER" id="PTHR46486:SF1">
    <property type="entry name" value="CCHC-TYPE DOMAIN-CONTAINING PROTEIN"/>
    <property type="match status" value="1"/>
</dbReference>
<dbReference type="HOGENOM" id="CLU_723532_0_0_1"/>
<dbReference type="AlphaFoldDB" id="W5LWF8"/>
<feature type="domain" description="CCHC-type" evidence="2">
    <location>
        <begin position="353"/>
        <end position="369"/>
    </location>
</feature>
<name>W5LWF8_LEPOC</name>
<dbReference type="SUPFAM" id="SSF57756">
    <property type="entry name" value="Retrovirus zinc finger-like domains"/>
    <property type="match status" value="1"/>
</dbReference>
<sequence>IALPSLEEESKHRGRARVPTPNQEAKEAEEEKVGEERGWGYGVPSLSGEKGDFFHREPGRSEDVSPAPSGGVGEDLPVASRPVADEPLGQVQGKRRVPTDSAADQAPTEGSGGDQLESRKRKMEVALKGCLPARTGVAEFSGHFSIKMERGAASREGRVRYAVRFMLRADGERTELVSRDEFEEDVLSKALHLEPEDVFCLQDFPGKKCLDVSLVSEGLVRGVWDIVNRKKEEKPFVAHYVEPLFARELKTLTVAMLNPYVPEEDIVCFLKRFVDIQGLGVKILDKKGFWTGKRRFKVRFRANGSAPDGLLHPPATFEIGPNRGYLYCYGQPLVCRRCRKEGHNMMVDCRECVCRRCEGVGHFTSECTEEIKYNLCGGEGHVFRDCP</sequence>
<proteinExistence type="predicted"/>
<dbReference type="Pfam" id="PF23058">
    <property type="entry name" value="RBD_ZCCHC3_2nd"/>
    <property type="match status" value="1"/>
</dbReference>
<dbReference type="Pfam" id="PF23057">
    <property type="entry name" value="RBD_ZCCHC3_1st"/>
    <property type="match status" value="1"/>
</dbReference>
<protein>
    <recommendedName>
        <fullName evidence="2">CCHC-type domain-containing protein</fullName>
    </recommendedName>
</protein>
<evidence type="ECO:0000256" key="1">
    <source>
        <dbReference type="SAM" id="MobiDB-lite"/>
    </source>
</evidence>
<dbReference type="InParanoid" id="W5LWF8"/>
<dbReference type="Gene3D" id="4.10.60.10">
    <property type="entry name" value="Zinc finger, CCHC-type"/>
    <property type="match status" value="1"/>
</dbReference>
<dbReference type="Ensembl" id="ENSLOCT00000000465.1">
    <property type="protein sequence ID" value="ENSLOCP00000000465.1"/>
    <property type="gene ID" value="ENSLOCG00000000387.1"/>
</dbReference>
<dbReference type="SMART" id="SM00343">
    <property type="entry name" value="ZnF_C2HC"/>
    <property type="match status" value="2"/>
</dbReference>
<keyword evidence="4" id="KW-1185">Reference proteome</keyword>
<dbReference type="InterPro" id="IPR057811">
    <property type="entry name" value="RBD_ZCCHC3_2nd"/>
</dbReference>
<dbReference type="GO" id="GO:0003676">
    <property type="term" value="F:nucleic acid binding"/>
    <property type="evidence" value="ECO:0007669"/>
    <property type="project" value="InterPro"/>
</dbReference>
<dbReference type="InterPro" id="IPR001878">
    <property type="entry name" value="Znf_CCHC"/>
</dbReference>
<reference evidence="4" key="1">
    <citation type="submission" date="2011-12" db="EMBL/GenBank/DDBJ databases">
        <title>The Draft Genome of Lepisosteus oculatus.</title>
        <authorList>
            <consortium name="The Broad Institute Genome Assembly &amp; Analysis Group"/>
            <consortium name="Computational R&amp;D Group"/>
            <consortium name="and Sequencing Platform"/>
            <person name="Di Palma F."/>
            <person name="Alfoldi J."/>
            <person name="Johnson J."/>
            <person name="Berlin A."/>
            <person name="Gnerre S."/>
            <person name="Jaffe D."/>
            <person name="MacCallum I."/>
            <person name="Young S."/>
            <person name="Walker B.J."/>
            <person name="Lander E.S."/>
            <person name="Lindblad-Toh K."/>
        </authorList>
    </citation>
    <scope>NUCLEOTIDE SEQUENCE [LARGE SCALE GENOMIC DNA]</scope>
</reference>
<evidence type="ECO:0000313" key="4">
    <source>
        <dbReference type="Proteomes" id="UP000018468"/>
    </source>
</evidence>